<keyword evidence="4 10" id="KW-0808">Transferase</keyword>
<protein>
    <recommendedName>
        <fullName evidence="3">Aminoglycoside 3'-phosphotransferase</fullName>
        <ecNumber evidence="2">2.7.1.95</ecNumber>
    </recommendedName>
</protein>
<dbReference type="InterPro" id="IPR002575">
    <property type="entry name" value="Aminoglycoside_PTrfase"/>
</dbReference>
<dbReference type="InterPro" id="IPR024165">
    <property type="entry name" value="Kan/Strep_kinase"/>
</dbReference>
<dbReference type="PIRSF" id="PIRSF000706">
    <property type="entry name" value="Kanamycin_kin"/>
    <property type="match status" value="1"/>
</dbReference>
<evidence type="ECO:0000259" key="13">
    <source>
        <dbReference type="Pfam" id="PF01636"/>
    </source>
</evidence>
<dbReference type="InterPro" id="IPR011009">
    <property type="entry name" value="Kinase-like_dom_sf"/>
</dbReference>
<evidence type="ECO:0000256" key="2">
    <source>
        <dbReference type="ARBA" id="ARBA00012193"/>
    </source>
</evidence>
<dbReference type="NCBIfam" id="NF033068">
    <property type="entry name" value="APH_3p"/>
    <property type="match status" value="1"/>
</dbReference>
<evidence type="ECO:0000256" key="1">
    <source>
        <dbReference type="ARBA" id="ARBA00006219"/>
    </source>
</evidence>
<feature type="binding site" evidence="12">
    <location>
        <position position="216"/>
    </location>
    <ligand>
        <name>Mg(2+)</name>
        <dbReference type="ChEBI" id="CHEBI:18420"/>
    </ligand>
</feature>
<evidence type="ECO:0000256" key="9">
    <source>
        <dbReference type="ARBA" id="ARBA00048925"/>
    </source>
</evidence>
<dbReference type="GO" id="GO:0005524">
    <property type="term" value="F:ATP binding"/>
    <property type="evidence" value="ECO:0007669"/>
    <property type="project" value="UniProtKB-KW"/>
</dbReference>
<dbReference type="Gene3D" id="3.30.200.20">
    <property type="entry name" value="Phosphorylase Kinase, domain 1"/>
    <property type="match status" value="1"/>
</dbReference>
<reference evidence="14 15" key="1">
    <citation type="submission" date="2019-01" db="EMBL/GenBank/DDBJ databases">
        <title>Pseudoxanthomonas composti sp. nov., isolated from compost.</title>
        <authorList>
            <person name="Yang G."/>
        </authorList>
    </citation>
    <scope>NUCLEOTIDE SEQUENCE [LARGE SCALE GENOMIC DNA]</scope>
    <source>
        <strain evidence="14 15">GSS15</strain>
    </source>
</reference>
<keyword evidence="5 10" id="KW-0547">Nucleotide-binding</keyword>
<keyword evidence="7 10" id="KW-0067">ATP-binding</keyword>
<keyword evidence="15" id="KW-1185">Reference proteome</keyword>
<dbReference type="SUPFAM" id="SSF56112">
    <property type="entry name" value="Protein kinase-like (PK-like)"/>
    <property type="match status" value="1"/>
</dbReference>
<comment type="similarity">
    <text evidence="1 10">Belongs to the aminoglycoside phosphotransferase family.</text>
</comment>
<evidence type="ECO:0000256" key="3">
    <source>
        <dbReference type="ARBA" id="ARBA00017903"/>
    </source>
</evidence>
<evidence type="ECO:0000256" key="6">
    <source>
        <dbReference type="ARBA" id="ARBA00022777"/>
    </source>
</evidence>
<evidence type="ECO:0000313" key="14">
    <source>
        <dbReference type="EMBL" id="RXR02007.1"/>
    </source>
</evidence>
<keyword evidence="8 10" id="KW-0046">Antibiotic resistance</keyword>
<dbReference type="CDD" id="cd05150">
    <property type="entry name" value="APH"/>
    <property type="match status" value="1"/>
</dbReference>
<dbReference type="NCBIfam" id="NF033059">
    <property type="entry name" value="APH_3p_I"/>
    <property type="match status" value="1"/>
</dbReference>
<keyword evidence="6 10" id="KW-0418">Kinase</keyword>
<evidence type="ECO:0000256" key="12">
    <source>
        <dbReference type="PIRSR" id="PIRSR000706-2"/>
    </source>
</evidence>
<dbReference type="EMBL" id="SAWZ01000009">
    <property type="protein sequence ID" value="RXR02007.1"/>
    <property type="molecule type" value="Genomic_DNA"/>
</dbReference>
<evidence type="ECO:0000313" key="15">
    <source>
        <dbReference type="Proteomes" id="UP000289784"/>
    </source>
</evidence>
<accession>A0A4Q1JS98</accession>
<evidence type="ECO:0000256" key="8">
    <source>
        <dbReference type="ARBA" id="ARBA00023251"/>
    </source>
</evidence>
<keyword evidence="12" id="KW-0460">Magnesium</keyword>
<dbReference type="Gene3D" id="3.90.1200.10">
    <property type="match status" value="1"/>
</dbReference>
<dbReference type="GO" id="GO:0046872">
    <property type="term" value="F:metal ion binding"/>
    <property type="evidence" value="ECO:0007669"/>
    <property type="project" value="UniProtKB-KW"/>
</dbReference>
<feature type="domain" description="Aminoglycoside phosphotransferase" evidence="13">
    <location>
        <begin position="39"/>
        <end position="260"/>
    </location>
</feature>
<dbReference type="EC" id="2.7.1.95" evidence="2"/>
<dbReference type="InterPro" id="IPR051678">
    <property type="entry name" value="AGP_Transferase"/>
</dbReference>
<evidence type="ECO:0000256" key="5">
    <source>
        <dbReference type="ARBA" id="ARBA00022741"/>
    </source>
</evidence>
<keyword evidence="12" id="KW-0479">Metal-binding</keyword>
<feature type="binding site" evidence="12">
    <location>
        <position position="203"/>
    </location>
    <ligand>
        <name>Mg(2+)</name>
        <dbReference type="ChEBI" id="CHEBI:18420"/>
    </ligand>
</feature>
<sequence>MTDEDREEACNAIPLPATLATLVEGYAWARDKVGESGGAVHRLHGKRGAPDLFLKHGRGAVAGDITDEMVRLRWLAGHVPVPEVQAFLATQDEAWLLMTAVPGQTAYQLLEAHPEARAEIVDALAGFLQRLHAIPVGDCPFTSDHAYRLARARERIDAGLVDEDDFDTEREGWTAAQVWEAMQKLLPLPPDPVVTHGDYSLDNILMIDGQVTGCIDAGRVGVADRYQDLAILWNCLGEFDASLQTRFLERYGSAVVNERKLQFHLMLDEMF</sequence>
<name>A0A4Q1JS98_9GAMM</name>
<organism evidence="14 15">
    <name type="scientific">Pseudoxanthomonas composti</name>
    <dbReference type="NCBI Taxonomy" id="2137479"/>
    <lineage>
        <taxon>Bacteria</taxon>
        <taxon>Pseudomonadati</taxon>
        <taxon>Pseudomonadota</taxon>
        <taxon>Gammaproteobacteria</taxon>
        <taxon>Lysobacterales</taxon>
        <taxon>Lysobacteraceae</taxon>
        <taxon>Pseudoxanthomonas</taxon>
    </lineage>
</organism>
<dbReference type="AlphaFoldDB" id="A0A4Q1JS98"/>
<dbReference type="RefSeq" id="WP_129472096.1">
    <property type="nucleotide sequence ID" value="NZ_SAWZ01000009.1"/>
</dbReference>
<proteinExistence type="inferred from homology"/>
<evidence type="ECO:0000256" key="11">
    <source>
        <dbReference type="PIRSR" id="PIRSR000706-1"/>
    </source>
</evidence>
<dbReference type="GO" id="GO:0046677">
    <property type="term" value="P:response to antibiotic"/>
    <property type="evidence" value="ECO:0007669"/>
    <property type="project" value="UniProtKB-KW"/>
</dbReference>
<evidence type="ECO:0000256" key="7">
    <source>
        <dbReference type="ARBA" id="ARBA00022840"/>
    </source>
</evidence>
<dbReference type="GO" id="GO:0008910">
    <property type="term" value="F:kanamycin kinase activity"/>
    <property type="evidence" value="ECO:0007669"/>
    <property type="project" value="UniProtKB-EC"/>
</dbReference>
<feature type="active site" description="Proton acceptor" evidence="11">
    <location>
        <position position="198"/>
    </location>
</feature>
<dbReference type="Proteomes" id="UP000289784">
    <property type="component" value="Unassembled WGS sequence"/>
</dbReference>
<evidence type="ECO:0000256" key="10">
    <source>
        <dbReference type="PIRNR" id="PIRNR000706"/>
    </source>
</evidence>
<dbReference type="PANTHER" id="PTHR21310:SF41">
    <property type="entry name" value="3'-PHOSPHOTRANSFERASE, PUTATIVE-RELATED"/>
    <property type="match status" value="1"/>
</dbReference>
<dbReference type="PANTHER" id="PTHR21310">
    <property type="entry name" value="AMINOGLYCOSIDE PHOSPHOTRANSFERASE-RELATED-RELATED"/>
    <property type="match status" value="1"/>
</dbReference>
<evidence type="ECO:0000256" key="4">
    <source>
        <dbReference type="ARBA" id="ARBA00022679"/>
    </source>
</evidence>
<dbReference type="OrthoDB" id="3806873at2"/>
<comment type="catalytic activity">
    <reaction evidence="9">
        <text>kanamycin A + ATP = kanamycin 3'-phosphate + ADP + H(+)</text>
        <dbReference type="Rhea" id="RHEA:24256"/>
        <dbReference type="ChEBI" id="CHEBI:15378"/>
        <dbReference type="ChEBI" id="CHEBI:30616"/>
        <dbReference type="ChEBI" id="CHEBI:57909"/>
        <dbReference type="ChEBI" id="CHEBI:58214"/>
        <dbReference type="ChEBI" id="CHEBI:456216"/>
        <dbReference type="EC" id="2.7.1.95"/>
    </reaction>
</comment>
<dbReference type="Pfam" id="PF01636">
    <property type="entry name" value="APH"/>
    <property type="match status" value="1"/>
</dbReference>
<gene>
    <name evidence="14" type="primary">aph(3')-I</name>
    <name evidence="14" type="ORF">EPA99_15215</name>
</gene>
<comment type="caution">
    <text evidence="14">The sequence shown here is derived from an EMBL/GenBank/DDBJ whole genome shotgun (WGS) entry which is preliminary data.</text>
</comment>